<proteinExistence type="predicted"/>
<name>A0A8C0H0E3_CHEAB</name>
<protein>
    <submittedName>
        <fullName evidence="1">Uncharacterized protein</fullName>
    </submittedName>
</protein>
<evidence type="ECO:0000313" key="2">
    <source>
        <dbReference type="Proteomes" id="UP000694404"/>
    </source>
</evidence>
<keyword evidence="2" id="KW-1185">Reference proteome</keyword>
<organism evidence="1 2">
    <name type="scientific">Chelonoidis abingdonii</name>
    <name type="common">Abingdon island giant tortoise</name>
    <name type="synonym">Testudo abingdonii</name>
    <dbReference type="NCBI Taxonomy" id="106734"/>
    <lineage>
        <taxon>Eukaryota</taxon>
        <taxon>Metazoa</taxon>
        <taxon>Chordata</taxon>
        <taxon>Craniata</taxon>
        <taxon>Vertebrata</taxon>
        <taxon>Euteleostomi</taxon>
        <taxon>Archelosauria</taxon>
        <taxon>Testudinata</taxon>
        <taxon>Testudines</taxon>
        <taxon>Cryptodira</taxon>
        <taxon>Durocryptodira</taxon>
        <taxon>Testudinoidea</taxon>
        <taxon>Testudinidae</taxon>
        <taxon>Chelonoidis</taxon>
    </lineage>
</organism>
<sequence>MGVRGGGCCRRMEGVRQRLPRGWGVRGTGCSGQMCGVRRRLLWGDGSARWRLLALLHSCQRCSSPDSVLLPSICSAGQGSCHWGSLALGSFGFSLGFS</sequence>
<reference evidence="1" key="1">
    <citation type="submission" date="2025-08" db="UniProtKB">
        <authorList>
            <consortium name="Ensembl"/>
        </authorList>
    </citation>
    <scope>IDENTIFICATION</scope>
</reference>
<dbReference type="AlphaFoldDB" id="A0A8C0H0E3"/>
<reference evidence="1" key="2">
    <citation type="submission" date="2025-09" db="UniProtKB">
        <authorList>
            <consortium name="Ensembl"/>
        </authorList>
    </citation>
    <scope>IDENTIFICATION</scope>
</reference>
<dbReference type="Proteomes" id="UP000694404">
    <property type="component" value="Unplaced"/>
</dbReference>
<accession>A0A8C0H0E3</accession>
<dbReference type="Ensembl" id="ENSCABT00000013047.1">
    <property type="protein sequence ID" value="ENSCABP00000011902.1"/>
    <property type="gene ID" value="ENSCABG00000008892.1"/>
</dbReference>
<evidence type="ECO:0000313" key="1">
    <source>
        <dbReference type="Ensembl" id="ENSCABP00000011902.1"/>
    </source>
</evidence>